<dbReference type="InterPro" id="IPR011893">
    <property type="entry name" value="Selenoprotein_Rdx-typ"/>
</dbReference>
<dbReference type="SUPFAM" id="SSF52833">
    <property type="entry name" value="Thioredoxin-like"/>
    <property type="match status" value="1"/>
</dbReference>
<dbReference type="EMBL" id="FQNC01000041">
    <property type="protein sequence ID" value="SGY34041.1"/>
    <property type="molecule type" value="Genomic_DNA"/>
</dbReference>
<evidence type="ECO:0000256" key="1">
    <source>
        <dbReference type="ARBA" id="ARBA00023284"/>
    </source>
</evidence>
<dbReference type="PANTHER" id="PTHR36417">
    <property type="entry name" value="SELENOPROTEIN DOMAIN PROTEIN (AFU_ORTHOLOGUE AFUA_1G05220)"/>
    <property type="match status" value="1"/>
</dbReference>
<dbReference type="NCBIfam" id="TIGR02174">
    <property type="entry name" value="CXXU_selWTH"/>
    <property type="match status" value="1"/>
</dbReference>
<gene>
    <name evidence="3" type="primary">BQ5605_C002g01583</name>
    <name evidence="3" type="ORF">BQ5605_C002G01583</name>
</gene>
<dbReference type="Proteomes" id="UP000249464">
    <property type="component" value="Unassembled WGS sequence"/>
</dbReference>
<dbReference type="Gene3D" id="3.40.30.10">
    <property type="entry name" value="Glutaredoxin"/>
    <property type="match status" value="1"/>
</dbReference>
<evidence type="ECO:0000313" key="4">
    <source>
        <dbReference type="Proteomes" id="UP000249464"/>
    </source>
</evidence>
<feature type="region of interest" description="Disordered" evidence="2">
    <location>
        <begin position="1"/>
        <end position="33"/>
    </location>
</feature>
<reference evidence="3 4" key="1">
    <citation type="submission" date="2016-11" db="EMBL/GenBank/DDBJ databases">
        <authorList>
            <person name="Jaros S."/>
            <person name="Januszkiewicz K."/>
            <person name="Wedrychowicz H."/>
        </authorList>
    </citation>
    <scope>NUCLEOTIDE SEQUENCE [LARGE SCALE GENOMIC DNA]</scope>
</reference>
<feature type="compositionally biased region" description="Basic and acidic residues" evidence="2">
    <location>
        <begin position="182"/>
        <end position="197"/>
    </location>
</feature>
<evidence type="ECO:0000313" key="3">
    <source>
        <dbReference type="EMBL" id="SGY34041.1"/>
    </source>
</evidence>
<sequence>MSCQDCDNKDAVTSSASTSADTPTSMALLDPTQFVPPTPSSSLPRILIEFCDRCRWLHRATWVQTELFLTFPTTSETGIRAIALVPRTSPETGGRFRVWIYREGTQGKADLVWDRKIEGGFPELKVLKQRVRDLIAPQQGLGHSDHHKKSKSESEGEPPELPEKDNEPIPAKENEPEQENEQEQKPAVDDYTPRFRC</sequence>
<protein>
    <submittedName>
        <fullName evidence="3">BQ5605_C002g01583 protein</fullName>
    </submittedName>
</protein>
<proteinExistence type="predicted"/>
<dbReference type="AlphaFoldDB" id="A0A2X0LZ69"/>
<feature type="compositionally biased region" description="Basic and acidic residues" evidence="2">
    <location>
        <begin position="1"/>
        <end position="10"/>
    </location>
</feature>
<feature type="compositionally biased region" description="Low complexity" evidence="2">
    <location>
        <begin position="11"/>
        <end position="27"/>
    </location>
</feature>
<accession>A0A2X0LZ69</accession>
<dbReference type="InterPro" id="IPR036249">
    <property type="entry name" value="Thioredoxin-like_sf"/>
</dbReference>
<dbReference type="PANTHER" id="PTHR36417:SF2">
    <property type="entry name" value="SELENOPROTEIN DOMAIN PROTEIN (AFU_ORTHOLOGUE AFUA_1G05220)"/>
    <property type="match status" value="1"/>
</dbReference>
<feature type="compositionally biased region" description="Basic and acidic residues" evidence="2">
    <location>
        <begin position="161"/>
        <end position="175"/>
    </location>
</feature>
<organism evidence="3 4">
    <name type="scientific">Microbotryum silenes-dioicae</name>
    <dbReference type="NCBI Taxonomy" id="796604"/>
    <lineage>
        <taxon>Eukaryota</taxon>
        <taxon>Fungi</taxon>
        <taxon>Dikarya</taxon>
        <taxon>Basidiomycota</taxon>
        <taxon>Pucciniomycotina</taxon>
        <taxon>Microbotryomycetes</taxon>
        <taxon>Microbotryales</taxon>
        <taxon>Microbotryaceae</taxon>
        <taxon>Microbotryum</taxon>
    </lineage>
</organism>
<dbReference type="Pfam" id="PF10262">
    <property type="entry name" value="Rdx"/>
    <property type="match status" value="1"/>
</dbReference>
<keyword evidence="4" id="KW-1185">Reference proteome</keyword>
<keyword evidence="1" id="KW-0676">Redox-active center</keyword>
<evidence type="ECO:0000256" key="2">
    <source>
        <dbReference type="SAM" id="MobiDB-lite"/>
    </source>
</evidence>
<feature type="region of interest" description="Disordered" evidence="2">
    <location>
        <begin position="136"/>
        <end position="197"/>
    </location>
</feature>
<name>A0A2X0LZ69_9BASI</name>